<dbReference type="SUPFAM" id="SSF47986">
    <property type="entry name" value="DEATH domain"/>
    <property type="match status" value="1"/>
</dbReference>
<dbReference type="Pfam" id="PF03221">
    <property type="entry name" value="HTH_Tnp_Tc5"/>
    <property type="match status" value="1"/>
</dbReference>
<dbReference type="Gene3D" id="1.25.40.20">
    <property type="entry name" value="Ankyrin repeat-containing domain"/>
    <property type="match status" value="1"/>
</dbReference>
<reference evidence="12" key="1">
    <citation type="submission" date="2020-03" db="EMBL/GenBank/DDBJ databases">
        <title>Transcriptomic Profiling of the Digestive Tract of the Rat Flea, Xenopsylla cheopis, Following Blood Feeding and Infection with Yersinia pestis.</title>
        <authorList>
            <person name="Bland D.M."/>
            <person name="Martens C.A."/>
            <person name="Virtaneva K."/>
            <person name="Kanakabandi K."/>
            <person name="Long D."/>
            <person name="Rosenke R."/>
            <person name="Saturday G.A."/>
            <person name="Hoyt F.H."/>
            <person name="Bruno D.P."/>
            <person name="Ribeiro J.M.C."/>
            <person name="Hinnebusch J."/>
        </authorList>
    </citation>
    <scope>NUCLEOTIDE SEQUENCE</scope>
</reference>
<dbReference type="SMART" id="SM00674">
    <property type="entry name" value="CENPB"/>
    <property type="match status" value="1"/>
</dbReference>
<dbReference type="PANTHER" id="PTHR24169:SF28">
    <property type="entry name" value="NUCLEAR FACTOR NF-KAPPA-B P110 SUBUNIT"/>
    <property type="match status" value="1"/>
</dbReference>
<evidence type="ECO:0000256" key="8">
    <source>
        <dbReference type="PROSITE-ProRule" id="PRU00023"/>
    </source>
</evidence>
<evidence type="ECO:0000259" key="10">
    <source>
        <dbReference type="PROSITE" id="PS50254"/>
    </source>
</evidence>
<evidence type="ECO:0000256" key="4">
    <source>
        <dbReference type="ARBA" id="ARBA00023125"/>
    </source>
</evidence>
<dbReference type="InterPro" id="IPR002909">
    <property type="entry name" value="IPT_dom"/>
</dbReference>
<dbReference type="GO" id="GO:0007165">
    <property type="term" value="P:signal transduction"/>
    <property type="evidence" value="ECO:0007669"/>
    <property type="project" value="InterPro"/>
</dbReference>
<dbReference type="Pfam" id="PF00554">
    <property type="entry name" value="RHD_DNA_bind"/>
    <property type="match status" value="1"/>
</dbReference>
<evidence type="ECO:0000256" key="7">
    <source>
        <dbReference type="ARBA" id="ARBA00023242"/>
    </source>
</evidence>
<name>A0A6M2DT34_XENCH</name>
<evidence type="ECO:0000259" key="11">
    <source>
        <dbReference type="PROSITE" id="PS51253"/>
    </source>
</evidence>
<evidence type="ECO:0000256" key="9">
    <source>
        <dbReference type="SAM" id="MobiDB-lite"/>
    </source>
</evidence>
<dbReference type="Pfam" id="PF00531">
    <property type="entry name" value="Death"/>
    <property type="match status" value="1"/>
</dbReference>
<sequence length="1291" mass="147615">MLPSEDIALKTKQNLDKLSNQPNGNIYKNNDIRSKLKNEIPGNIKIVNCSKNVTLKETEKSLLKWMFDNRYTDLSRDIVRKKALEIFNNLKNRADDKKDERNATFSASNGWYIAFKKRYNINIARKTYEKSTEEEKDVLPEDATSILESTVDFLPLTSNSDPVLSYTMNYRRNVSPFSSSMGSSSNGSPQSSSMSPFSASESSPDVNRYIATDVANSFTMGQMYYENPGTGTNFEITEPHLVIVEQPVEKFRFRYRSEMMGTHGSLMARRSEKGRKIYPTVELKNYSGPATISCSLYQVNEQNRIPHSHHLVLKNPQNTEEIRDPHLVDVGNGHYTAIFPGMGIIHTAKKYIFDELYNKIITDREFRNQRLNQNERVQIKEQALQDARHMNLNSVCLCFEAFDPSTKQPICEKVFSTPINNMKSALTGDLRICRLSRFYSSAIGGEEIFLFVEKVGKKNIKVKFFELDEEDQEIWSDYGKFSEFDVHHQYAIVLKTPPYRDQNIQKERQCFIQLLRPSDNDVSEPHQFVYKPSNRVLHSDRKRVRIDSTYNSDEFLKALPTVITNMSLSNPEFNSNEYGSFANCESDITEMNSDEFKNFLKSVQEDLCGSNTLDSQGSTDSESLTTDGMCSEKKNQNRFKNEVIFVEAQMAPMKIIKENQNQFKNECRIENQMGLSTIIIKDNQNHFKNEVIFVEAQMAPMKILKENQNQFKNECRIENQMGLSTIIIKDNQNRFKNEIPIVEHQMAPVTEGIKDINITNSSCQTELHHYEVLTKESFKDHETDVQKISNLDRTPKLQVMNINKLVNITNTNPKGESKESPQTVIHAPKYIKKNSGIKLSMENKYPNDDGKIWDYLQLKKTPTPKLQSFQDFEIKHQLIMLQKKIKDPKTANDARTRKENEDAVTKLYMTGESGDTILHSAVEYDEMQIAQTMISLLLHFNLFELLNIKNDFGKTILHAAIEKKHYTYIKPLLAAGIDPNITDDEGNSPLHVAVQENCLNAVTHLLNTKSKNKVKIDIFNNDGKTAVHLAAAIGNPDIFKKLLEKNADVNSTEILSDNTLLHIAVYNDHSDIVQLLLDSPNIKVDLYNKQGHTPLHLACVVNGKGSADIVQKLLEAQADPLRPMDGIKRESRSDDEDSEQDEILENGNALELAASNPQILELLKIYATNQKQCQNWDMSRSIEKTEIFHDAMDHEFIQIKVEPNESCNFDEDTVIRLAKLLDKSGNWENVAEMLGLAALMNFAVKEAQSPTRILLEHIENSDNVSYQTLIDILRGLDEHECVKIIELLLVR</sequence>
<feature type="repeat" description="ANK" evidence="8">
    <location>
        <begin position="1090"/>
        <end position="1119"/>
    </location>
</feature>
<keyword evidence="6" id="KW-0804">Transcription</keyword>
<dbReference type="InterPro" id="IPR013783">
    <property type="entry name" value="Ig-like_fold"/>
</dbReference>
<dbReference type="SUPFAM" id="SSF46689">
    <property type="entry name" value="Homeodomain-like"/>
    <property type="match status" value="1"/>
</dbReference>
<evidence type="ECO:0000256" key="2">
    <source>
        <dbReference type="ARBA" id="ARBA00023015"/>
    </source>
</evidence>
<feature type="repeat" description="ANK" evidence="8">
    <location>
        <begin position="952"/>
        <end position="984"/>
    </location>
</feature>
<keyword evidence="4" id="KW-0238">DNA-binding</keyword>
<dbReference type="SMART" id="SM00429">
    <property type="entry name" value="IPT"/>
    <property type="match status" value="1"/>
</dbReference>
<dbReference type="SMART" id="SM00248">
    <property type="entry name" value="ANK"/>
    <property type="match status" value="6"/>
</dbReference>
<keyword evidence="2" id="KW-0805">Transcription regulation</keyword>
<dbReference type="GO" id="GO:0048468">
    <property type="term" value="P:cell development"/>
    <property type="evidence" value="ECO:0007669"/>
    <property type="project" value="UniProtKB-ARBA"/>
</dbReference>
<dbReference type="InterPro" id="IPR011029">
    <property type="entry name" value="DEATH-like_dom_sf"/>
</dbReference>
<dbReference type="SUPFAM" id="SSF48403">
    <property type="entry name" value="Ankyrin repeat"/>
    <property type="match status" value="1"/>
</dbReference>
<dbReference type="InterPro" id="IPR014756">
    <property type="entry name" value="Ig_E-set"/>
</dbReference>
<feature type="region of interest" description="Disordered" evidence="9">
    <location>
        <begin position="1121"/>
        <end position="1141"/>
    </location>
</feature>
<proteinExistence type="predicted"/>
<dbReference type="InterPro" id="IPR008967">
    <property type="entry name" value="p53-like_TF_DNA-bd_sf"/>
</dbReference>
<dbReference type="InterPro" id="IPR000488">
    <property type="entry name" value="Death_dom"/>
</dbReference>
<feature type="domain" description="HTH CENPB-type" evidence="11">
    <location>
        <begin position="46"/>
        <end position="125"/>
    </location>
</feature>
<feature type="repeat" description="ANK" evidence="8">
    <location>
        <begin position="1022"/>
        <end position="1054"/>
    </location>
</feature>
<dbReference type="InterPro" id="IPR009057">
    <property type="entry name" value="Homeodomain-like_sf"/>
</dbReference>
<dbReference type="PROSITE" id="PS50297">
    <property type="entry name" value="ANK_REP_REGION"/>
    <property type="match status" value="4"/>
</dbReference>
<dbReference type="PROSITE" id="PS51253">
    <property type="entry name" value="HTH_CENPB"/>
    <property type="match status" value="1"/>
</dbReference>
<keyword evidence="3 8" id="KW-0040">ANK repeat</keyword>
<dbReference type="Gene3D" id="1.10.10.60">
    <property type="entry name" value="Homeodomain-like"/>
    <property type="match status" value="1"/>
</dbReference>
<dbReference type="GO" id="GO:0005737">
    <property type="term" value="C:cytoplasm"/>
    <property type="evidence" value="ECO:0007669"/>
    <property type="project" value="InterPro"/>
</dbReference>
<feature type="repeat" description="ANK" evidence="8">
    <location>
        <begin position="1056"/>
        <end position="1078"/>
    </location>
</feature>
<dbReference type="GO" id="GO:0000981">
    <property type="term" value="F:DNA-binding transcription factor activity, RNA polymerase II-specific"/>
    <property type="evidence" value="ECO:0007669"/>
    <property type="project" value="TreeGrafter"/>
</dbReference>
<dbReference type="Pfam" id="PF12796">
    <property type="entry name" value="Ank_2"/>
    <property type="match status" value="2"/>
</dbReference>
<evidence type="ECO:0000256" key="1">
    <source>
        <dbReference type="ARBA" id="ARBA00004123"/>
    </source>
</evidence>
<dbReference type="GO" id="GO:0005634">
    <property type="term" value="C:nucleus"/>
    <property type="evidence" value="ECO:0007669"/>
    <property type="project" value="UniProtKB-SubCell"/>
</dbReference>
<feature type="region of interest" description="Disordered" evidence="9">
    <location>
        <begin position="177"/>
        <end position="204"/>
    </location>
</feature>
<evidence type="ECO:0000256" key="5">
    <source>
        <dbReference type="ARBA" id="ARBA00023159"/>
    </source>
</evidence>
<dbReference type="PROSITE" id="PS50088">
    <property type="entry name" value="ANK_REPEAT"/>
    <property type="match status" value="4"/>
</dbReference>
<evidence type="ECO:0000256" key="6">
    <source>
        <dbReference type="ARBA" id="ARBA00023163"/>
    </source>
</evidence>
<dbReference type="InterPro" id="IPR002110">
    <property type="entry name" value="Ankyrin_rpt"/>
</dbReference>
<comment type="subcellular location">
    <subcellularLocation>
        <location evidence="1">Nucleus</location>
    </subcellularLocation>
</comment>
<dbReference type="InterPro" id="IPR036770">
    <property type="entry name" value="Ankyrin_rpt-contain_sf"/>
</dbReference>
<dbReference type="InterPro" id="IPR000451">
    <property type="entry name" value="NFkB/Dor"/>
</dbReference>
<dbReference type="InterPro" id="IPR006600">
    <property type="entry name" value="HTH_CenpB_DNA-bd_dom"/>
</dbReference>
<dbReference type="PROSITE" id="PS50254">
    <property type="entry name" value="REL_2"/>
    <property type="match status" value="1"/>
</dbReference>
<dbReference type="InterPro" id="IPR011539">
    <property type="entry name" value="RHD_DNA_bind_dom"/>
</dbReference>
<dbReference type="SUPFAM" id="SSF49417">
    <property type="entry name" value="p53-like transcription factors"/>
    <property type="match status" value="1"/>
</dbReference>
<dbReference type="Gene3D" id="1.10.533.10">
    <property type="entry name" value="Death Domain, Fas"/>
    <property type="match status" value="1"/>
</dbReference>
<dbReference type="Gene3D" id="2.60.40.340">
    <property type="entry name" value="Rel homology domain (RHD), DNA-binding domain"/>
    <property type="match status" value="1"/>
</dbReference>
<evidence type="ECO:0000313" key="12">
    <source>
        <dbReference type="EMBL" id="NOV48308.1"/>
    </source>
</evidence>
<accession>A0A6M2DT34</accession>
<evidence type="ECO:0000256" key="3">
    <source>
        <dbReference type="ARBA" id="ARBA00023043"/>
    </source>
</evidence>
<dbReference type="PANTHER" id="PTHR24169">
    <property type="entry name" value="NUCLEAR FACTOR NF-KAPPA-B PROTEIN"/>
    <property type="match status" value="1"/>
</dbReference>
<keyword evidence="7" id="KW-0539">Nucleus</keyword>
<dbReference type="SUPFAM" id="SSF81296">
    <property type="entry name" value="E set domains"/>
    <property type="match status" value="1"/>
</dbReference>
<dbReference type="InterPro" id="IPR032397">
    <property type="entry name" value="RHD_dimer"/>
</dbReference>
<dbReference type="GO" id="GO:0048731">
    <property type="term" value="P:system development"/>
    <property type="evidence" value="ECO:0007669"/>
    <property type="project" value="UniProtKB-ARBA"/>
</dbReference>
<feature type="domain" description="RHD" evidence="10">
    <location>
        <begin position="236"/>
        <end position="426"/>
    </location>
</feature>
<dbReference type="Gene3D" id="2.60.40.10">
    <property type="entry name" value="Immunoglobulins"/>
    <property type="match status" value="1"/>
</dbReference>
<dbReference type="Pfam" id="PF16179">
    <property type="entry name" value="RHD_dimer"/>
    <property type="match status" value="1"/>
</dbReference>
<dbReference type="EMBL" id="GIIL01004582">
    <property type="protein sequence ID" value="NOV48308.1"/>
    <property type="molecule type" value="Transcribed_RNA"/>
</dbReference>
<organism evidence="12">
    <name type="scientific">Xenopsylla cheopis</name>
    <name type="common">Oriental rat flea</name>
    <name type="synonym">Pulex cheopis</name>
    <dbReference type="NCBI Taxonomy" id="163159"/>
    <lineage>
        <taxon>Eukaryota</taxon>
        <taxon>Metazoa</taxon>
        <taxon>Ecdysozoa</taxon>
        <taxon>Arthropoda</taxon>
        <taxon>Hexapoda</taxon>
        <taxon>Insecta</taxon>
        <taxon>Pterygota</taxon>
        <taxon>Neoptera</taxon>
        <taxon>Endopterygota</taxon>
        <taxon>Siphonaptera</taxon>
        <taxon>Pulicidae</taxon>
        <taxon>Xenopsyllinae</taxon>
        <taxon>Xenopsylla</taxon>
    </lineage>
</organism>
<dbReference type="InterPro" id="IPR037059">
    <property type="entry name" value="RHD_DNA_bind_dom_sf"/>
</dbReference>
<dbReference type="PRINTS" id="PR00057">
    <property type="entry name" value="NFKBTNSCPFCT"/>
</dbReference>
<dbReference type="GO" id="GO:0000978">
    <property type="term" value="F:RNA polymerase II cis-regulatory region sequence-specific DNA binding"/>
    <property type="evidence" value="ECO:0007669"/>
    <property type="project" value="TreeGrafter"/>
</dbReference>
<protein>
    <submittedName>
        <fullName evidence="12">Putative ipt domain of the transcription factor nfkappab</fullName>
    </submittedName>
</protein>
<keyword evidence="5" id="KW-0010">Activator</keyword>